<feature type="transmembrane region" description="Helical" evidence="1">
    <location>
        <begin position="92"/>
        <end position="110"/>
    </location>
</feature>
<dbReference type="Proteomes" id="UP000198771">
    <property type="component" value="Unassembled WGS sequence"/>
</dbReference>
<name>A0A1G6BE32_9BACT</name>
<protein>
    <submittedName>
        <fullName evidence="3">Uncharacterized membrane protein</fullName>
    </submittedName>
</protein>
<keyword evidence="1" id="KW-1133">Transmembrane helix</keyword>
<accession>A0A1G6BE32</accession>
<keyword evidence="1" id="KW-0472">Membrane</keyword>
<evidence type="ECO:0000256" key="1">
    <source>
        <dbReference type="SAM" id="Phobius"/>
    </source>
</evidence>
<reference evidence="3 4" key="1">
    <citation type="submission" date="2016-10" db="EMBL/GenBank/DDBJ databases">
        <authorList>
            <person name="de Groot N.N."/>
        </authorList>
    </citation>
    <scope>NUCLEOTIDE SEQUENCE [LARGE SCALE GENOMIC DNA]</scope>
    <source>
        <strain evidence="3 4">ASO4-2</strain>
    </source>
</reference>
<feature type="domain" description="EamA" evidence="2">
    <location>
        <begin position="157"/>
        <end position="286"/>
    </location>
</feature>
<dbReference type="Gene3D" id="1.10.3730.20">
    <property type="match status" value="1"/>
</dbReference>
<feature type="transmembrane region" description="Helical" evidence="1">
    <location>
        <begin position="31"/>
        <end position="50"/>
    </location>
</feature>
<evidence type="ECO:0000313" key="4">
    <source>
        <dbReference type="Proteomes" id="UP000198771"/>
    </source>
</evidence>
<feature type="transmembrane region" description="Helical" evidence="1">
    <location>
        <begin position="181"/>
        <end position="201"/>
    </location>
</feature>
<feature type="transmembrane region" description="Helical" evidence="1">
    <location>
        <begin position="267"/>
        <end position="286"/>
    </location>
</feature>
<evidence type="ECO:0000259" key="2">
    <source>
        <dbReference type="Pfam" id="PF00892"/>
    </source>
</evidence>
<dbReference type="GO" id="GO:0016020">
    <property type="term" value="C:membrane"/>
    <property type="evidence" value="ECO:0007669"/>
    <property type="project" value="InterPro"/>
</dbReference>
<feature type="domain" description="EamA" evidence="2">
    <location>
        <begin position="1"/>
        <end position="132"/>
    </location>
</feature>
<dbReference type="AlphaFoldDB" id="A0A1G6BE32"/>
<keyword evidence="4" id="KW-1185">Reference proteome</keyword>
<gene>
    <name evidence="3" type="ORF">SAMN05660653_00938</name>
</gene>
<feature type="transmembrane region" description="Helical" evidence="1">
    <location>
        <begin position="62"/>
        <end position="80"/>
    </location>
</feature>
<dbReference type="InterPro" id="IPR037185">
    <property type="entry name" value="EmrE-like"/>
</dbReference>
<feature type="transmembrane region" description="Helical" evidence="1">
    <location>
        <begin position="239"/>
        <end position="260"/>
    </location>
</feature>
<dbReference type="EMBL" id="FMXO01000004">
    <property type="protein sequence ID" value="SDB18799.1"/>
    <property type="molecule type" value="Genomic_DNA"/>
</dbReference>
<sequence>MFWALLALGTAFFEAVKDTLSKRQLVLGDEYLLAWSYCAFGLPLTGLYLWWDGIPSIGDDFIWALFFGVGLNMVAITLYMRAIKASDLSLTLPMLTFTPLFMLGTSPLILGEFPDLRGATGMILIIAGAYGMHLGRKSRGLLAPIRALWDEPGPRIMLLVAFLWSFTANLDKVGVTNSSPAFWLFCFFIAMSLGLLPVTLLKSHRPWQQLRRNFKALFLVGLFGALALVLQMWAITLTLAAYVVSIKRMSVVFGVFFGHFVFGEKDLGRRVACAALMVAGVALISMN</sequence>
<organism evidence="3 4">
    <name type="scientific">Desulfonatronum thiosulfatophilum</name>
    <dbReference type="NCBI Taxonomy" id="617002"/>
    <lineage>
        <taxon>Bacteria</taxon>
        <taxon>Pseudomonadati</taxon>
        <taxon>Thermodesulfobacteriota</taxon>
        <taxon>Desulfovibrionia</taxon>
        <taxon>Desulfovibrionales</taxon>
        <taxon>Desulfonatronaceae</taxon>
        <taxon>Desulfonatronum</taxon>
    </lineage>
</organism>
<dbReference type="Pfam" id="PF00892">
    <property type="entry name" value="EamA"/>
    <property type="match status" value="2"/>
</dbReference>
<dbReference type="SUPFAM" id="SSF103481">
    <property type="entry name" value="Multidrug resistance efflux transporter EmrE"/>
    <property type="match status" value="2"/>
</dbReference>
<dbReference type="RefSeq" id="WP_092117809.1">
    <property type="nucleotide sequence ID" value="NZ_FMXO01000004.1"/>
</dbReference>
<dbReference type="InterPro" id="IPR000620">
    <property type="entry name" value="EamA_dom"/>
</dbReference>
<dbReference type="OrthoDB" id="5762785at2"/>
<dbReference type="STRING" id="617002.SAMN05660653_00938"/>
<evidence type="ECO:0000313" key="3">
    <source>
        <dbReference type="EMBL" id="SDB18799.1"/>
    </source>
</evidence>
<proteinExistence type="predicted"/>
<feature type="transmembrane region" description="Helical" evidence="1">
    <location>
        <begin position="213"/>
        <end position="233"/>
    </location>
</feature>
<keyword evidence="1" id="KW-0812">Transmembrane</keyword>